<dbReference type="AlphaFoldDB" id="A0A067QKD2"/>
<name>A0A067QKD2_9AGAM</name>
<dbReference type="OrthoDB" id="2269034at2759"/>
<organism evidence="1 2">
    <name type="scientific">Jaapia argillacea MUCL 33604</name>
    <dbReference type="NCBI Taxonomy" id="933084"/>
    <lineage>
        <taxon>Eukaryota</taxon>
        <taxon>Fungi</taxon>
        <taxon>Dikarya</taxon>
        <taxon>Basidiomycota</taxon>
        <taxon>Agaricomycotina</taxon>
        <taxon>Agaricomycetes</taxon>
        <taxon>Agaricomycetidae</taxon>
        <taxon>Jaapiales</taxon>
        <taxon>Jaapiaceae</taxon>
        <taxon>Jaapia</taxon>
    </lineage>
</organism>
<dbReference type="Proteomes" id="UP000027265">
    <property type="component" value="Unassembled WGS sequence"/>
</dbReference>
<evidence type="ECO:0000313" key="2">
    <source>
        <dbReference type="Proteomes" id="UP000027265"/>
    </source>
</evidence>
<sequence length="499" mass="55188">MSHLTPPVLPPAITIATGSEIRLEVPASPITRLPIEILAETLVRWAELDHDAPWIASLVSHLWRATVLSEPRAWSRIYLPLKGPSVELEDPEWCTEEDHDVRDRRRPLALWLERATLSPDLFLNIQINRIAPLATTLYAVLKQFTPHLPSLREFELSTASTLLADGILKTFWTCTPRLQRITIDCRAESKSLIEVIDDRNRVLPHLWATLAKAPSVSAVVLKGCLPPQQPLASASGSRLLSLSFHGPFRSDDFKDMMLSIGVCEALEELTITNANTSTSVPPVTLLALKVLRVHNSALLATHDILKSIHAPQLLTLDLGGRIPESVLESMRKESSGGQQSMREMLNIMETFGVALGSFSTRSPFIRHLTLDGVHVKDRFLITALKNLPYVVELCLRDSFISGLALGALSRVGPPHKDGVRSPTALKSPVLCPDLRRLSLDTCPLLTGKMVQDLVKARTSSSLITNLDIHRCKLVGEVDVVVVKELGPYAMRVEFTPLEE</sequence>
<evidence type="ECO:0000313" key="1">
    <source>
        <dbReference type="EMBL" id="KDQ63086.1"/>
    </source>
</evidence>
<dbReference type="Gene3D" id="3.80.10.10">
    <property type="entry name" value="Ribonuclease Inhibitor"/>
    <property type="match status" value="1"/>
</dbReference>
<dbReference type="SUPFAM" id="SSF52047">
    <property type="entry name" value="RNI-like"/>
    <property type="match status" value="1"/>
</dbReference>
<dbReference type="EMBL" id="KL197710">
    <property type="protein sequence ID" value="KDQ63086.1"/>
    <property type="molecule type" value="Genomic_DNA"/>
</dbReference>
<dbReference type="InParanoid" id="A0A067QKD2"/>
<dbReference type="InterPro" id="IPR032675">
    <property type="entry name" value="LRR_dom_sf"/>
</dbReference>
<gene>
    <name evidence="1" type="ORF">JAAARDRAFT_202597</name>
</gene>
<reference evidence="2" key="1">
    <citation type="journal article" date="2014" name="Proc. Natl. Acad. Sci. U.S.A.">
        <title>Extensive sampling of basidiomycete genomes demonstrates inadequacy of the white-rot/brown-rot paradigm for wood decay fungi.</title>
        <authorList>
            <person name="Riley R."/>
            <person name="Salamov A.A."/>
            <person name="Brown D.W."/>
            <person name="Nagy L.G."/>
            <person name="Floudas D."/>
            <person name="Held B.W."/>
            <person name="Levasseur A."/>
            <person name="Lombard V."/>
            <person name="Morin E."/>
            <person name="Otillar R."/>
            <person name="Lindquist E.A."/>
            <person name="Sun H."/>
            <person name="LaButti K.M."/>
            <person name="Schmutz J."/>
            <person name="Jabbour D."/>
            <person name="Luo H."/>
            <person name="Baker S.E."/>
            <person name="Pisabarro A.G."/>
            <person name="Walton J.D."/>
            <person name="Blanchette R.A."/>
            <person name="Henrissat B."/>
            <person name="Martin F."/>
            <person name="Cullen D."/>
            <person name="Hibbett D.S."/>
            <person name="Grigoriev I.V."/>
        </authorList>
    </citation>
    <scope>NUCLEOTIDE SEQUENCE [LARGE SCALE GENOMIC DNA]</scope>
    <source>
        <strain evidence="2">MUCL 33604</strain>
    </source>
</reference>
<evidence type="ECO:0008006" key="3">
    <source>
        <dbReference type="Google" id="ProtNLM"/>
    </source>
</evidence>
<keyword evidence="2" id="KW-1185">Reference proteome</keyword>
<proteinExistence type="predicted"/>
<dbReference type="HOGENOM" id="CLU_485752_0_0_1"/>
<accession>A0A067QKD2</accession>
<protein>
    <recommendedName>
        <fullName evidence="3">F-box domain-containing protein</fullName>
    </recommendedName>
</protein>